<dbReference type="RefSeq" id="WP_188862890.1">
    <property type="nucleotide sequence ID" value="NZ_BMLT01000019.1"/>
</dbReference>
<dbReference type="InterPro" id="IPR021457">
    <property type="entry name" value="DUF3108"/>
</dbReference>
<organism evidence="2 3">
    <name type="scientific">Marinobacterium nitratireducens</name>
    <dbReference type="NCBI Taxonomy" id="518897"/>
    <lineage>
        <taxon>Bacteria</taxon>
        <taxon>Pseudomonadati</taxon>
        <taxon>Pseudomonadota</taxon>
        <taxon>Gammaproteobacteria</taxon>
        <taxon>Oceanospirillales</taxon>
        <taxon>Oceanospirillaceae</taxon>
        <taxon>Marinobacterium</taxon>
    </lineage>
</organism>
<dbReference type="EMBL" id="BMLT01000019">
    <property type="protein sequence ID" value="GGO88762.1"/>
    <property type="molecule type" value="Genomic_DNA"/>
</dbReference>
<sequence>MHRPTRLWLLMPLMLPTALQASEPLLESHYEARYRGFDLELARTLTPLGNQRYRFESIADSALARIEESSTFTRDSRGKWTPLEYSYRQKIFGLSKGYELKFDESAGKATYSDGDGKKQISIEPDTLDPLLYQLRMQHDIARKRGSYSYHFLRRTKLKQYSFKVEGQDVLTLNGEGVEAMRLVKDDGADDTRIWFSETDGYQLTRMTYTDDGETYEIKLDHASTSPAFADWIAE</sequence>
<dbReference type="AlphaFoldDB" id="A0A917ZPD8"/>
<comment type="caution">
    <text evidence="2">The sequence shown here is derived from an EMBL/GenBank/DDBJ whole genome shotgun (WGS) entry which is preliminary data.</text>
</comment>
<proteinExistence type="predicted"/>
<protein>
    <recommendedName>
        <fullName evidence="4">DUF3108 domain-containing protein</fullName>
    </recommendedName>
</protein>
<evidence type="ECO:0000313" key="2">
    <source>
        <dbReference type="EMBL" id="GGO88762.1"/>
    </source>
</evidence>
<feature type="chain" id="PRO_5037594437" description="DUF3108 domain-containing protein" evidence="1">
    <location>
        <begin position="22"/>
        <end position="234"/>
    </location>
</feature>
<dbReference type="Proteomes" id="UP000599578">
    <property type="component" value="Unassembled WGS sequence"/>
</dbReference>
<keyword evidence="3" id="KW-1185">Reference proteome</keyword>
<evidence type="ECO:0008006" key="4">
    <source>
        <dbReference type="Google" id="ProtNLM"/>
    </source>
</evidence>
<dbReference type="Pfam" id="PF11306">
    <property type="entry name" value="DUF3108"/>
    <property type="match status" value="1"/>
</dbReference>
<name>A0A917ZPD8_9GAMM</name>
<accession>A0A917ZPD8</accession>
<keyword evidence="1" id="KW-0732">Signal</keyword>
<evidence type="ECO:0000313" key="3">
    <source>
        <dbReference type="Proteomes" id="UP000599578"/>
    </source>
</evidence>
<reference evidence="2 3" key="1">
    <citation type="journal article" date="2014" name="Int. J. Syst. Evol. Microbiol.">
        <title>Complete genome sequence of Corynebacterium casei LMG S-19264T (=DSM 44701T), isolated from a smear-ripened cheese.</title>
        <authorList>
            <consortium name="US DOE Joint Genome Institute (JGI-PGF)"/>
            <person name="Walter F."/>
            <person name="Albersmeier A."/>
            <person name="Kalinowski J."/>
            <person name="Ruckert C."/>
        </authorList>
    </citation>
    <scope>NUCLEOTIDE SEQUENCE [LARGE SCALE GENOMIC DNA]</scope>
    <source>
        <strain evidence="2 3">CGMCC 1.7286</strain>
    </source>
</reference>
<gene>
    <name evidence="2" type="ORF">GCM10011348_44970</name>
</gene>
<feature type="signal peptide" evidence="1">
    <location>
        <begin position="1"/>
        <end position="21"/>
    </location>
</feature>
<evidence type="ECO:0000256" key="1">
    <source>
        <dbReference type="SAM" id="SignalP"/>
    </source>
</evidence>